<dbReference type="PANTHER" id="PTHR32114:SF2">
    <property type="entry name" value="ABC TRANSPORTER ABCH.3"/>
    <property type="match status" value="1"/>
</dbReference>
<comment type="similarity">
    <text evidence="1">Belongs to the SMC family. SbcC subfamily.</text>
</comment>
<dbReference type="OrthoDB" id="2481648at2"/>
<dbReference type="SUPFAM" id="SSF52540">
    <property type="entry name" value="P-loop containing nucleoside triphosphate hydrolases"/>
    <property type="match status" value="2"/>
</dbReference>
<dbReference type="Pfam" id="PF02463">
    <property type="entry name" value="SMC_N"/>
    <property type="match status" value="1"/>
</dbReference>
<dbReference type="AlphaFoldDB" id="A0A316D247"/>
<dbReference type="InterPro" id="IPR003395">
    <property type="entry name" value="RecF/RecN/SMC_N"/>
</dbReference>
<feature type="coiled-coil region" evidence="4">
    <location>
        <begin position="384"/>
        <end position="445"/>
    </location>
</feature>
<organism evidence="6 7">
    <name type="scientific">Tumebacillus permanentifrigoris</name>
    <dbReference type="NCBI Taxonomy" id="378543"/>
    <lineage>
        <taxon>Bacteria</taxon>
        <taxon>Bacillati</taxon>
        <taxon>Bacillota</taxon>
        <taxon>Bacilli</taxon>
        <taxon>Bacillales</taxon>
        <taxon>Alicyclobacillaceae</taxon>
        <taxon>Tumebacillus</taxon>
    </lineage>
</organism>
<comment type="subunit">
    <text evidence="2">Heterodimer of SbcC and SbcD.</text>
</comment>
<dbReference type="PANTHER" id="PTHR32114">
    <property type="entry name" value="ABC TRANSPORTER ABCH.3"/>
    <property type="match status" value="1"/>
</dbReference>
<reference evidence="6 7" key="1">
    <citation type="submission" date="2018-05" db="EMBL/GenBank/DDBJ databases">
        <title>Genomic Encyclopedia of Type Strains, Phase IV (KMG-IV): sequencing the most valuable type-strain genomes for metagenomic binning, comparative biology and taxonomic classification.</title>
        <authorList>
            <person name="Goeker M."/>
        </authorList>
    </citation>
    <scope>NUCLEOTIDE SEQUENCE [LARGE SCALE GENOMIC DNA]</scope>
    <source>
        <strain evidence="6 7">DSM 18773</strain>
    </source>
</reference>
<sequence length="1075" mass="126423">MIPWKLQFSGIRDYNPTDLDVSGELDHILITGTNGSGKSTISFCWGAVLGSSKVDLEGLRSKNVPADQVWHATIHLIFLNEGVHRIDAPRYVRFSLQLEQKPNDLLKKRYQISEGDEFDRWETQTIFTSGDSVYNFRAYSQRILSKYAIDPDTFYLIWYQQEVNQFATMHPGERFRTFSEMTGIDHLQRDWESSRERVRDAEEAVEEAKKNQTNHKHALGDWKTRLDKFLDRQKRRKLGLQKYAMSLKVLEKINVGQADAMRAKLESWKASLQELTEKRDACSRQKKAAQARVSKCSEEYRELEANLTSLEKRLEAKRTEQKANDQRHSELASQMKEIQQSIQMIPLTELEVQQELQGKFAEQKRLAQESEQLHHDLGKLEEFIGELRSQIIRLEYQMDENRRQEQESLNWLRQYQGSHHVQVEIERLEHDRRQWNEELHQWQKFCVQLREEQATLQSNRFVSPRQEKSIRFFRERGVDVYPLRELIELDENSSLTQEAKFDAIKYTLFVQGKGFRPPTDLYHVELPEIVPGTWLIQLPEYHLKVREGLDDRRHAAAAKALWWVNSFLKDVDGPHLEDNILIDSKGRRGVQEEMGYILSERALTIRLQKLTNELQSLEQKCTVHQDRLEKLDEVDSTLRGVLPKIKDAEAFLSQTAERDHQRRTLAEKRSDFDTHDQRLKKMRERQGEVKLFLSHLQRDLDVLSKYQAVYQEFAQESEKIAELQRLVAEVLAGQAQLKVWQDCREELSDQLAQCERAMDTAKKEVRHLEREEADRLREEMDLQKRHKKGSEEHLQAIEAMFRFRKEFQALEEEPIKPIFAELEQEGWSLDHLETWNEAEASRVRVESKIEWEHAYRQQVDESAPYNYEKVKAEYDRGKDEVQRSILILSEVKDRMDDMEERLRATIRLRLHKIHERFSRYMEMFGFEGQVEWDMYSGRNGEMRYDLYIKARKKGHRGKAEDVGVKGRGGKVGKGVSGGEESLSSLLFALALLQTIEASPGFLVLDEFDSALDEHRKERVLLLYEQELKRKLIILTPKSHGESYLAHFKKAYAVYHDPSIPQSNVIKINRTRNQEA</sequence>
<dbReference type="InterPro" id="IPR027417">
    <property type="entry name" value="P-loop_NTPase"/>
</dbReference>
<dbReference type="EMBL" id="QGGL01000036">
    <property type="protein sequence ID" value="PWK03962.1"/>
    <property type="molecule type" value="Genomic_DNA"/>
</dbReference>
<name>A0A316D247_9BACL</name>
<accession>A0A316D247</accession>
<feature type="coiled-coil region" evidence="4">
    <location>
        <begin position="258"/>
        <end position="320"/>
    </location>
</feature>
<feature type="coiled-coil region" evidence="4">
    <location>
        <begin position="184"/>
        <end position="218"/>
    </location>
</feature>
<evidence type="ECO:0000313" key="6">
    <source>
        <dbReference type="EMBL" id="PWK03962.1"/>
    </source>
</evidence>
<feature type="coiled-coil region" evidence="4">
    <location>
        <begin position="600"/>
        <end position="634"/>
    </location>
</feature>
<feature type="coiled-coil region" evidence="4">
    <location>
        <begin position="744"/>
        <end position="778"/>
    </location>
</feature>
<dbReference type="Gene3D" id="3.40.50.300">
    <property type="entry name" value="P-loop containing nucleotide triphosphate hydrolases"/>
    <property type="match status" value="2"/>
</dbReference>
<gene>
    <name evidence="6" type="ORF">C7459_1362</name>
</gene>
<proteinExistence type="inferred from homology"/>
<evidence type="ECO:0000256" key="2">
    <source>
        <dbReference type="ARBA" id="ARBA00011322"/>
    </source>
</evidence>
<evidence type="ECO:0000259" key="5">
    <source>
        <dbReference type="Pfam" id="PF02463"/>
    </source>
</evidence>
<evidence type="ECO:0000256" key="3">
    <source>
        <dbReference type="ARBA" id="ARBA00013368"/>
    </source>
</evidence>
<keyword evidence="7" id="KW-1185">Reference proteome</keyword>
<dbReference type="Proteomes" id="UP000245634">
    <property type="component" value="Unassembled WGS sequence"/>
</dbReference>
<evidence type="ECO:0000256" key="1">
    <source>
        <dbReference type="ARBA" id="ARBA00006930"/>
    </source>
</evidence>
<keyword evidence="4" id="KW-0175">Coiled coil</keyword>
<protein>
    <recommendedName>
        <fullName evidence="3">Nuclease SbcCD subunit C</fullName>
    </recommendedName>
</protein>
<evidence type="ECO:0000313" key="7">
    <source>
        <dbReference type="Proteomes" id="UP000245634"/>
    </source>
</evidence>
<comment type="caution">
    <text evidence="6">The sequence shown here is derived from an EMBL/GenBank/DDBJ whole genome shotgun (WGS) entry which is preliminary data.</text>
</comment>
<evidence type="ECO:0000256" key="4">
    <source>
        <dbReference type="SAM" id="Coils"/>
    </source>
</evidence>
<feature type="domain" description="RecF/RecN/SMC N-terminal" evidence="5">
    <location>
        <begin position="6"/>
        <end position="1054"/>
    </location>
</feature>
<dbReference type="RefSeq" id="WP_109691420.1">
    <property type="nucleotide sequence ID" value="NZ_QGGL01000036.1"/>
</dbReference>